<organism evidence="4 5">
    <name type="scientific">Methanobacterium subterraneum</name>
    <dbReference type="NCBI Taxonomy" id="59277"/>
    <lineage>
        <taxon>Archaea</taxon>
        <taxon>Methanobacteriati</taxon>
        <taxon>Methanobacteriota</taxon>
        <taxon>Methanomada group</taxon>
        <taxon>Methanobacteria</taxon>
        <taxon>Methanobacteriales</taxon>
        <taxon>Methanobacteriaceae</taxon>
        <taxon>Methanobacterium</taxon>
    </lineage>
</organism>
<dbReference type="InterPro" id="IPR023370">
    <property type="entry name" value="TrmO-like_N"/>
</dbReference>
<evidence type="ECO:0000313" key="5">
    <source>
        <dbReference type="Proteomes" id="UP000586031"/>
    </source>
</evidence>
<keyword evidence="4" id="KW-0808">Transferase</keyword>
<dbReference type="InterPro" id="IPR036414">
    <property type="entry name" value="YaeB_N_sf"/>
</dbReference>
<dbReference type="PROSITE" id="PS51668">
    <property type="entry name" value="TSAA_2"/>
    <property type="match status" value="1"/>
</dbReference>
<feature type="domain" description="TsaA-like" evidence="3">
    <location>
        <begin position="176"/>
        <end position="299"/>
    </location>
</feature>
<dbReference type="InterPro" id="IPR010499">
    <property type="entry name" value="AraC_E-bd"/>
</dbReference>
<dbReference type="Gene3D" id="2.40.30.70">
    <property type="entry name" value="YaeB-like"/>
    <property type="match status" value="1"/>
</dbReference>
<dbReference type="Proteomes" id="UP000586031">
    <property type="component" value="Unassembled WGS sequence"/>
</dbReference>
<comment type="similarity">
    <text evidence="2">Belongs to the tRNA methyltransferase O family.</text>
</comment>
<dbReference type="SUPFAM" id="SSF118196">
    <property type="entry name" value="YaeB-like"/>
    <property type="match status" value="1"/>
</dbReference>
<evidence type="ECO:0000256" key="1">
    <source>
        <dbReference type="ARBA" id="ARBA00022691"/>
    </source>
</evidence>
<dbReference type="SUPFAM" id="SSF55136">
    <property type="entry name" value="Probable bacterial effector-binding domain"/>
    <property type="match status" value="1"/>
</dbReference>
<dbReference type="GO" id="GO:0032259">
    <property type="term" value="P:methylation"/>
    <property type="evidence" value="ECO:0007669"/>
    <property type="project" value="UniProtKB-KW"/>
</dbReference>
<dbReference type="GO" id="GO:0008168">
    <property type="term" value="F:methyltransferase activity"/>
    <property type="evidence" value="ECO:0007669"/>
    <property type="project" value="UniProtKB-KW"/>
</dbReference>
<name>A0A7J4TIH9_9EURY</name>
<dbReference type="EMBL" id="DUHE01000142">
    <property type="protein sequence ID" value="HII84170.1"/>
    <property type="molecule type" value="Genomic_DNA"/>
</dbReference>
<accession>A0A7J4TIH9</accession>
<reference evidence="5" key="1">
    <citation type="journal article" date="2020" name="bioRxiv">
        <title>A rank-normalized archaeal taxonomy based on genome phylogeny resolves widespread incomplete and uneven classifications.</title>
        <authorList>
            <person name="Rinke C."/>
            <person name="Chuvochina M."/>
            <person name="Mussig A.J."/>
            <person name="Chaumeil P.-A."/>
            <person name="Waite D.W."/>
            <person name="Whitman W.B."/>
            <person name="Parks D.H."/>
            <person name="Hugenholtz P."/>
        </authorList>
    </citation>
    <scope>NUCLEOTIDE SEQUENCE [LARGE SCALE GENOMIC DNA]</scope>
</reference>
<dbReference type="PROSITE" id="PS01318">
    <property type="entry name" value="TSAA_1"/>
    <property type="match status" value="1"/>
</dbReference>
<dbReference type="Pfam" id="PF06445">
    <property type="entry name" value="GyrI-like"/>
    <property type="match status" value="1"/>
</dbReference>
<evidence type="ECO:0000256" key="2">
    <source>
        <dbReference type="ARBA" id="ARBA00033753"/>
    </source>
</evidence>
<evidence type="ECO:0000259" key="3">
    <source>
        <dbReference type="PROSITE" id="PS51668"/>
    </source>
</evidence>
<dbReference type="SMART" id="SM00871">
    <property type="entry name" value="AraC_E_bind"/>
    <property type="match status" value="1"/>
</dbReference>
<keyword evidence="1" id="KW-0949">S-adenosyl-L-methionine</keyword>
<dbReference type="InterPro" id="IPR011256">
    <property type="entry name" value="Reg_factor_effector_dom_sf"/>
</dbReference>
<sequence length="317" mass="36027">MKIDSKTIEEKQVASISYVGSVEDMGELIGELADWVMNRGLQITEPPFVVYYTSPMEVAPEKMEYDVGIPFEGEVKGEGRISIKVMPQHQVLSTLHQGPYHEVGTAYGMMMEHIMKDGYEMIGVPREIYLNSPQEVPETELLTEIQFPIIPESCMDGSGSGIEFFDIEQESENFKIFKIGQVLMKNSKTYLEISGSYRPGLKSLGEFSHVMVFWWADKFDNAQYRTALRTHPPYATNHPTGVFATRAEYRPNPLALTTCKIVEVNEEKGIIEVSGIDAFNGTPIIDLKPYTPSFDRVKEVEIPVWLSFLWPQWKGEY</sequence>
<proteinExistence type="inferred from homology"/>
<dbReference type="InterPro" id="IPR029442">
    <property type="entry name" value="GyrI-like"/>
</dbReference>
<comment type="caution">
    <text evidence="4">The sequence shown here is derived from an EMBL/GenBank/DDBJ whole genome shotgun (WGS) entry which is preliminary data.</text>
</comment>
<dbReference type="InterPro" id="IPR040372">
    <property type="entry name" value="YaeB-like"/>
</dbReference>
<gene>
    <name evidence="4" type="primary">tsaA</name>
    <name evidence="4" type="ORF">HA271_04895</name>
</gene>
<dbReference type="NCBIfam" id="TIGR00104">
    <property type="entry name" value="tRNA_TsaA"/>
    <property type="match status" value="1"/>
</dbReference>
<dbReference type="CDD" id="cd09281">
    <property type="entry name" value="UPF0066"/>
    <property type="match status" value="1"/>
</dbReference>
<dbReference type="Gene3D" id="3.20.80.10">
    <property type="entry name" value="Regulatory factor, effector binding domain"/>
    <property type="match status" value="1"/>
</dbReference>
<dbReference type="InterPro" id="IPR036413">
    <property type="entry name" value="YaeB-like_sf"/>
</dbReference>
<dbReference type="Pfam" id="PF01980">
    <property type="entry name" value="TrmO_N"/>
    <property type="match status" value="1"/>
</dbReference>
<dbReference type="PANTHER" id="PTHR12818:SF0">
    <property type="entry name" value="TRNA (ADENINE(37)-N6)-METHYLTRANSFERASE"/>
    <property type="match status" value="1"/>
</dbReference>
<dbReference type="InterPro" id="IPR023368">
    <property type="entry name" value="UPF0066_cons_site"/>
</dbReference>
<dbReference type="PANTHER" id="PTHR12818">
    <property type="entry name" value="TRNA (ADENINE(37)-N6)-METHYLTRANSFERASE"/>
    <property type="match status" value="1"/>
</dbReference>
<evidence type="ECO:0000313" key="4">
    <source>
        <dbReference type="EMBL" id="HII84170.1"/>
    </source>
</evidence>
<protein>
    <submittedName>
        <fullName evidence="4">tRNA (N6-threonylcarbamoyladenosine(37)-N6)-methyltransferase TrmO</fullName>
    </submittedName>
</protein>
<dbReference type="AlphaFoldDB" id="A0A7J4TIH9"/>
<keyword evidence="4" id="KW-0489">Methyltransferase</keyword>